<sequence>MVKLDGKTWKNTAITRITLFVINFLMIVFMSIISSNTIGLICENSIAREFIEKIKSVPTVAWKMPVFTMLLLFMLTLGVIVREMFFMENQFVLYIFCIYDILLCILIMGYLNMDYKGILFIAIANIVIYIDGKKRKSVFILAIIIIYITLDYNILSIKVNIFNINDYAEYYTSLQRIYYYSIKNILNSTNDIIFILFMIQVIQSERDENEKISELYGELYKSSEELKVINIQLQDYARKSQETAKIKERNRLAREIHDTIGHTLTGIAIGLEACIELSEFNISKMKIQMLKISELARKGLLDVRRSMNELRPDALERFSLIEAISKLSEDINECTNTKVKIQITGQAPKMGADEEETVYRIVQEGITNAVRHGEANEIIVVLKFEENKLQVKIMDDGIGVGEIKEGFGLRHVEERVEMLGGKVNFWGAPSEGFIISAYLPIRRKIKND</sequence>
<keyword evidence="4" id="KW-0808">Transferase</keyword>
<evidence type="ECO:0000256" key="7">
    <source>
        <dbReference type="ARBA" id="ARBA00022840"/>
    </source>
</evidence>
<feature type="transmembrane region" description="Helical" evidence="9">
    <location>
        <begin position="20"/>
        <end position="41"/>
    </location>
</feature>
<dbReference type="EMBL" id="CP015756">
    <property type="protein sequence ID" value="APC39407.1"/>
    <property type="molecule type" value="Genomic_DNA"/>
</dbReference>
<dbReference type="SUPFAM" id="SSF55874">
    <property type="entry name" value="ATPase domain of HSP90 chaperone/DNA topoisomerase II/histidine kinase"/>
    <property type="match status" value="1"/>
</dbReference>
<dbReference type="Gene3D" id="1.20.5.1930">
    <property type="match status" value="1"/>
</dbReference>
<dbReference type="PROSITE" id="PS50109">
    <property type="entry name" value="HIS_KIN"/>
    <property type="match status" value="1"/>
</dbReference>
<keyword evidence="5" id="KW-0547">Nucleotide-binding</keyword>
<gene>
    <name evidence="11" type="ORF">A7L45_04690</name>
</gene>
<evidence type="ECO:0000256" key="8">
    <source>
        <dbReference type="ARBA" id="ARBA00023012"/>
    </source>
</evidence>
<proteinExistence type="predicted"/>
<dbReference type="GO" id="GO:0005524">
    <property type="term" value="F:ATP binding"/>
    <property type="evidence" value="ECO:0007669"/>
    <property type="project" value="UniProtKB-KW"/>
</dbReference>
<dbReference type="PANTHER" id="PTHR24421">
    <property type="entry name" value="NITRATE/NITRITE SENSOR PROTEIN NARX-RELATED"/>
    <property type="match status" value="1"/>
</dbReference>
<evidence type="ECO:0000313" key="12">
    <source>
        <dbReference type="Proteomes" id="UP000182569"/>
    </source>
</evidence>
<evidence type="ECO:0000256" key="6">
    <source>
        <dbReference type="ARBA" id="ARBA00022777"/>
    </source>
</evidence>
<dbReference type="InterPro" id="IPR005467">
    <property type="entry name" value="His_kinase_dom"/>
</dbReference>
<dbReference type="AlphaFoldDB" id="A0A1J0GDM6"/>
<dbReference type="InterPro" id="IPR003594">
    <property type="entry name" value="HATPase_dom"/>
</dbReference>
<reference evidence="12" key="1">
    <citation type="journal article" date="2016" name="Front. Microbiol.">
        <title>Complete Genome Sequence of Clostridium estertheticum DSM 8809, a Microbe Identified in Spoiled Vacuum Packed Beef.</title>
        <authorList>
            <person name="Yu Z."/>
            <person name="Gunn L."/>
            <person name="Brennan E."/>
            <person name="Reid R."/>
            <person name="Wall P.G."/>
            <person name="Gaora O.P."/>
            <person name="Hurley D."/>
            <person name="Bolton D."/>
            <person name="Fanning S."/>
        </authorList>
    </citation>
    <scope>NUCLEOTIDE SEQUENCE [LARGE SCALE GENOMIC DNA]</scope>
    <source>
        <strain evidence="12">DSM 8809</strain>
    </source>
</reference>
<dbReference type="RefSeq" id="WP_071611700.1">
    <property type="nucleotide sequence ID" value="NZ_CP015756.1"/>
</dbReference>
<dbReference type="GO" id="GO:0000155">
    <property type="term" value="F:phosphorelay sensor kinase activity"/>
    <property type="evidence" value="ECO:0007669"/>
    <property type="project" value="InterPro"/>
</dbReference>
<dbReference type="GO" id="GO:0046983">
    <property type="term" value="F:protein dimerization activity"/>
    <property type="evidence" value="ECO:0007669"/>
    <property type="project" value="InterPro"/>
</dbReference>
<evidence type="ECO:0000313" key="11">
    <source>
        <dbReference type="EMBL" id="APC39407.1"/>
    </source>
</evidence>
<dbReference type="Proteomes" id="UP000182569">
    <property type="component" value="Chromosome"/>
</dbReference>
<protein>
    <recommendedName>
        <fullName evidence="2">histidine kinase</fullName>
        <ecNumber evidence="2">2.7.13.3</ecNumber>
    </recommendedName>
</protein>
<feature type="transmembrane region" description="Helical" evidence="9">
    <location>
        <begin position="139"/>
        <end position="157"/>
    </location>
</feature>
<dbReference type="Gene3D" id="3.30.565.10">
    <property type="entry name" value="Histidine kinase-like ATPase, C-terminal domain"/>
    <property type="match status" value="1"/>
</dbReference>
<evidence type="ECO:0000256" key="3">
    <source>
        <dbReference type="ARBA" id="ARBA00022553"/>
    </source>
</evidence>
<keyword evidence="9" id="KW-0472">Membrane</keyword>
<dbReference type="KEGG" id="ceu:A7L45_04690"/>
<organism evidence="11 12">
    <name type="scientific">Clostridium estertheticum subsp. estertheticum</name>
    <dbReference type="NCBI Taxonomy" id="1552"/>
    <lineage>
        <taxon>Bacteria</taxon>
        <taxon>Bacillati</taxon>
        <taxon>Bacillota</taxon>
        <taxon>Clostridia</taxon>
        <taxon>Eubacteriales</taxon>
        <taxon>Clostridiaceae</taxon>
        <taxon>Clostridium</taxon>
    </lineage>
</organism>
<dbReference type="OrthoDB" id="9781904at2"/>
<feature type="transmembrane region" description="Helical" evidence="9">
    <location>
        <begin position="61"/>
        <end position="80"/>
    </location>
</feature>
<dbReference type="SMART" id="SM00387">
    <property type="entry name" value="HATPase_c"/>
    <property type="match status" value="1"/>
</dbReference>
<dbReference type="InterPro" id="IPR050482">
    <property type="entry name" value="Sensor_HK_TwoCompSys"/>
</dbReference>
<dbReference type="Pfam" id="PF07730">
    <property type="entry name" value="HisKA_3"/>
    <property type="match status" value="1"/>
</dbReference>
<keyword evidence="9" id="KW-1133">Transmembrane helix</keyword>
<accession>A0A1J0GDM6</accession>
<feature type="transmembrane region" description="Helical" evidence="9">
    <location>
        <begin position="177"/>
        <end position="199"/>
    </location>
</feature>
<evidence type="ECO:0000256" key="1">
    <source>
        <dbReference type="ARBA" id="ARBA00000085"/>
    </source>
</evidence>
<comment type="catalytic activity">
    <reaction evidence="1">
        <text>ATP + protein L-histidine = ADP + protein N-phospho-L-histidine.</text>
        <dbReference type="EC" id="2.7.13.3"/>
    </reaction>
</comment>
<dbReference type="GO" id="GO:0016020">
    <property type="term" value="C:membrane"/>
    <property type="evidence" value="ECO:0007669"/>
    <property type="project" value="InterPro"/>
</dbReference>
<keyword evidence="9" id="KW-0812">Transmembrane</keyword>
<dbReference type="PANTHER" id="PTHR24421:SF10">
    <property type="entry name" value="NITRATE_NITRITE SENSOR PROTEIN NARQ"/>
    <property type="match status" value="1"/>
</dbReference>
<keyword evidence="8" id="KW-0902">Two-component regulatory system</keyword>
<evidence type="ECO:0000256" key="4">
    <source>
        <dbReference type="ARBA" id="ARBA00022679"/>
    </source>
</evidence>
<dbReference type="InterPro" id="IPR011712">
    <property type="entry name" value="Sig_transdc_His_kin_sub3_dim/P"/>
</dbReference>
<feature type="transmembrane region" description="Helical" evidence="9">
    <location>
        <begin position="92"/>
        <end position="111"/>
    </location>
</feature>
<keyword evidence="12" id="KW-1185">Reference proteome</keyword>
<name>A0A1J0GDM6_9CLOT</name>
<keyword evidence="6" id="KW-0418">Kinase</keyword>
<evidence type="ECO:0000256" key="9">
    <source>
        <dbReference type="SAM" id="Phobius"/>
    </source>
</evidence>
<feature type="domain" description="Histidine kinase" evidence="10">
    <location>
        <begin position="259"/>
        <end position="443"/>
    </location>
</feature>
<evidence type="ECO:0000256" key="5">
    <source>
        <dbReference type="ARBA" id="ARBA00022741"/>
    </source>
</evidence>
<dbReference type="Pfam" id="PF02518">
    <property type="entry name" value="HATPase_c"/>
    <property type="match status" value="1"/>
</dbReference>
<keyword evidence="3" id="KW-0597">Phosphoprotein</keyword>
<keyword evidence="7" id="KW-0067">ATP-binding</keyword>
<dbReference type="CDD" id="cd16917">
    <property type="entry name" value="HATPase_UhpB-NarQ-NarX-like"/>
    <property type="match status" value="1"/>
</dbReference>
<evidence type="ECO:0000259" key="10">
    <source>
        <dbReference type="PROSITE" id="PS50109"/>
    </source>
</evidence>
<dbReference type="InterPro" id="IPR036890">
    <property type="entry name" value="HATPase_C_sf"/>
</dbReference>
<dbReference type="STRING" id="1552.A7L45_04690"/>
<evidence type="ECO:0000256" key="2">
    <source>
        <dbReference type="ARBA" id="ARBA00012438"/>
    </source>
</evidence>
<dbReference type="EC" id="2.7.13.3" evidence="2"/>